<dbReference type="AlphaFoldDB" id="C9KPY5"/>
<dbReference type="GO" id="GO:0003677">
    <property type="term" value="F:DNA binding"/>
    <property type="evidence" value="ECO:0007669"/>
    <property type="project" value="UniProtKB-KW"/>
</dbReference>
<keyword evidence="1" id="KW-0238">DNA-binding</keyword>
<dbReference type="PATRIC" id="fig|500635.8.peg.1926"/>
<dbReference type="Proteomes" id="UP000003671">
    <property type="component" value="Unassembled WGS sequence"/>
</dbReference>
<dbReference type="NCBIfam" id="TIGR00738">
    <property type="entry name" value="rrf2_super"/>
    <property type="match status" value="1"/>
</dbReference>
<dbReference type="STRING" id="500635.MITSMUL_05293"/>
<accession>C9KPY5</accession>
<gene>
    <name evidence="2" type="ORF">MITSMUL_05293</name>
</gene>
<dbReference type="EMBL" id="ABWK02000020">
    <property type="protein sequence ID" value="EEX68290.1"/>
    <property type="molecule type" value="Genomic_DNA"/>
</dbReference>
<reference evidence="2" key="1">
    <citation type="submission" date="2009-09" db="EMBL/GenBank/DDBJ databases">
        <authorList>
            <person name="Weinstock G."/>
            <person name="Sodergren E."/>
            <person name="Clifton S."/>
            <person name="Fulton L."/>
            <person name="Fulton B."/>
            <person name="Courtney L."/>
            <person name="Fronick C."/>
            <person name="Harrison M."/>
            <person name="Strong C."/>
            <person name="Farmer C."/>
            <person name="Delahaunty K."/>
            <person name="Markovic C."/>
            <person name="Hall O."/>
            <person name="Minx P."/>
            <person name="Tomlinson C."/>
            <person name="Mitreva M."/>
            <person name="Nelson J."/>
            <person name="Hou S."/>
            <person name="Wollam A."/>
            <person name="Pepin K.H."/>
            <person name="Johnson M."/>
            <person name="Bhonagiri V."/>
            <person name="Nash W.E."/>
            <person name="Warren W."/>
            <person name="Chinwalla A."/>
            <person name="Mardis E.R."/>
            <person name="Wilson R.K."/>
        </authorList>
    </citation>
    <scope>NUCLEOTIDE SEQUENCE [LARGE SCALE GENOMIC DNA]</scope>
    <source>
        <strain evidence="2">DSM 20544</strain>
    </source>
</reference>
<dbReference type="PANTHER" id="PTHR33221:SF5">
    <property type="entry name" value="HTH-TYPE TRANSCRIPTIONAL REGULATOR ISCR"/>
    <property type="match status" value="1"/>
</dbReference>
<dbReference type="InterPro" id="IPR036390">
    <property type="entry name" value="WH_DNA-bd_sf"/>
</dbReference>
<dbReference type="PROSITE" id="PS01332">
    <property type="entry name" value="HTH_RRF2_1"/>
    <property type="match status" value="1"/>
</dbReference>
<dbReference type="InterPro" id="IPR000944">
    <property type="entry name" value="Tscrpt_reg_Rrf2"/>
</dbReference>
<dbReference type="SUPFAM" id="SSF46785">
    <property type="entry name" value="Winged helix' DNA-binding domain"/>
    <property type="match status" value="1"/>
</dbReference>
<dbReference type="InterPro" id="IPR036388">
    <property type="entry name" value="WH-like_DNA-bd_sf"/>
</dbReference>
<dbReference type="PANTHER" id="PTHR33221">
    <property type="entry name" value="WINGED HELIX-TURN-HELIX TRANSCRIPTIONAL REGULATOR, RRF2 FAMILY"/>
    <property type="match status" value="1"/>
</dbReference>
<evidence type="ECO:0000256" key="1">
    <source>
        <dbReference type="ARBA" id="ARBA00023125"/>
    </source>
</evidence>
<dbReference type="Pfam" id="PF02082">
    <property type="entry name" value="Rrf2"/>
    <property type="match status" value="1"/>
</dbReference>
<dbReference type="GO" id="GO:0003700">
    <property type="term" value="F:DNA-binding transcription factor activity"/>
    <property type="evidence" value="ECO:0007669"/>
    <property type="project" value="TreeGrafter"/>
</dbReference>
<dbReference type="HOGENOM" id="CLU_107144_0_1_9"/>
<evidence type="ECO:0000313" key="3">
    <source>
        <dbReference type="Proteomes" id="UP000003671"/>
    </source>
</evidence>
<sequence>MRCIMKISTKGRYSVTALYELALRYGEGAVSLKSIATSQGLSENYLEQLMAPLRRAGIVKSVRGAQGGYMLARDPKEITIGEIITTVEGPIALVDCLLTSAESAEQPCDRACACVTRGVWEKVCDSISNVLNHITLYDLCTDHPEQAKKVGCAR</sequence>
<keyword evidence="3" id="KW-1185">Reference proteome</keyword>
<dbReference type="PROSITE" id="PS51197">
    <property type="entry name" value="HTH_RRF2_2"/>
    <property type="match status" value="1"/>
</dbReference>
<organism evidence="2 3">
    <name type="scientific">Mitsuokella multacida DSM 20544</name>
    <dbReference type="NCBI Taxonomy" id="500635"/>
    <lineage>
        <taxon>Bacteria</taxon>
        <taxon>Bacillati</taxon>
        <taxon>Bacillota</taxon>
        <taxon>Negativicutes</taxon>
        <taxon>Selenomonadales</taxon>
        <taxon>Selenomonadaceae</taxon>
        <taxon>Mitsuokella</taxon>
    </lineage>
</organism>
<dbReference type="eggNOG" id="COG1959">
    <property type="taxonomic scope" value="Bacteria"/>
</dbReference>
<name>C9KPY5_9FIRM</name>
<evidence type="ECO:0000313" key="2">
    <source>
        <dbReference type="EMBL" id="EEX68290.1"/>
    </source>
</evidence>
<dbReference type="Gene3D" id="1.10.10.10">
    <property type="entry name" value="Winged helix-like DNA-binding domain superfamily/Winged helix DNA-binding domain"/>
    <property type="match status" value="1"/>
</dbReference>
<dbReference type="InterPro" id="IPR030489">
    <property type="entry name" value="TR_Rrf2-type_CS"/>
</dbReference>
<comment type="caution">
    <text evidence="2">The sequence shown here is derived from an EMBL/GenBank/DDBJ whole genome shotgun (WGS) entry which is preliminary data.</text>
</comment>
<proteinExistence type="predicted"/>
<protein>
    <submittedName>
        <fullName evidence="2">Transcriptional regulator, Rrf2 family</fullName>
    </submittedName>
</protein>
<dbReference type="GO" id="GO:0005829">
    <property type="term" value="C:cytosol"/>
    <property type="evidence" value="ECO:0007669"/>
    <property type="project" value="TreeGrafter"/>
</dbReference>